<dbReference type="GO" id="GO:0006527">
    <property type="term" value="P:L-arginine catabolic process"/>
    <property type="evidence" value="ECO:0007669"/>
    <property type="project" value="InterPro"/>
</dbReference>
<evidence type="ECO:0000256" key="1">
    <source>
        <dbReference type="ARBA" id="ARBA00001928"/>
    </source>
</evidence>
<evidence type="ECO:0000256" key="5">
    <source>
        <dbReference type="ARBA" id="ARBA00023239"/>
    </source>
</evidence>
<keyword evidence="6" id="KW-0670">Pyruvate</keyword>
<keyword evidence="5" id="KW-0456">Lyase</keyword>
<feature type="non-terminal residue" evidence="8">
    <location>
        <position position="34"/>
    </location>
</feature>
<comment type="catalytic activity">
    <reaction evidence="7">
        <text>L-arginine + H(+) = agmatine + CO2</text>
        <dbReference type="Rhea" id="RHEA:17641"/>
        <dbReference type="ChEBI" id="CHEBI:15378"/>
        <dbReference type="ChEBI" id="CHEBI:16526"/>
        <dbReference type="ChEBI" id="CHEBI:32682"/>
        <dbReference type="ChEBI" id="CHEBI:58145"/>
        <dbReference type="EC" id="4.1.1.19"/>
    </reaction>
</comment>
<dbReference type="Pfam" id="PF01862">
    <property type="entry name" value="PvlArgDC"/>
    <property type="match status" value="1"/>
</dbReference>
<evidence type="ECO:0000256" key="3">
    <source>
        <dbReference type="ARBA" id="ARBA00012426"/>
    </source>
</evidence>
<evidence type="ECO:0000256" key="4">
    <source>
        <dbReference type="ARBA" id="ARBA00022793"/>
    </source>
</evidence>
<comment type="caution">
    <text evidence="8">The sequence shown here is derived from an EMBL/GenBank/DDBJ whole genome shotgun (WGS) entry which is preliminary data.</text>
</comment>
<dbReference type="EMBL" id="JACASV010000116">
    <property type="protein sequence ID" value="NWJ44117.1"/>
    <property type="molecule type" value="Genomic_DNA"/>
</dbReference>
<dbReference type="Gene3D" id="3.50.20.10">
    <property type="entry name" value="Pyruvoyl-Dependent Histidine Decarboxylase, subunit B"/>
    <property type="match status" value="1"/>
</dbReference>
<name>A0A7K4MS49_9ARCH</name>
<proteinExistence type="inferred from homology"/>
<dbReference type="InterPro" id="IPR016105">
    <property type="entry name" value="Pyr-dep_his/arg-deCO2ase_sand"/>
</dbReference>
<organism evidence="8 9">
    <name type="scientific">Marine Group I thaumarchaeote</name>
    <dbReference type="NCBI Taxonomy" id="2511932"/>
    <lineage>
        <taxon>Archaea</taxon>
        <taxon>Nitrososphaerota</taxon>
        <taxon>Marine Group I</taxon>
    </lineage>
</organism>
<dbReference type="AlphaFoldDB" id="A0A7K4MS49"/>
<evidence type="ECO:0000313" key="8">
    <source>
        <dbReference type="EMBL" id="NWJ44117.1"/>
    </source>
</evidence>
<accession>A0A7K4MS49</accession>
<keyword evidence="4" id="KW-0210">Decarboxylase</keyword>
<evidence type="ECO:0000313" key="9">
    <source>
        <dbReference type="Proteomes" id="UP000523105"/>
    </source>
</evidence>
<dbReference type="InterPro" id="IPR016104">
    <property type="entry name" value="Pyr-dep_his/arg-deCO2ase"/>
</dbReference>
<dbReference type="SUPFAM" id="SSF56271">
    <property type="entry name" value="Pyruvoyl-dependent histidine and arginine decarboxylases"/>
    <property type="match status" value="1"/>
</dbReference>
<comment type="similarity">
    <text evidence="2">Belongs to the PdaD family.</text>
</comment>
<dbReference type="EC" id="4.1.1.19" evidence="3"/>
<protein>
    <recommendedName>
        <fullName evidence="3">arginine decarboxylase</fullName>
        <ecNumber evidence="3">4.1.1.19</ecNumber>
    </recommendedName>
</protein>
<comment type="cofactor">
    <cofactor evidence="1">
        <name>pyruvate</name>
        <dbReference type="ChEBI" id="CHEBI:15361"/>
    </cofactor>
</comment>
<reference evidence="8 9" key="1">
    <citation type="journal article" date="2019" name="Environ. Microbiol.">
        <title>Genomics insights into ecotype formation of ammonia-oxidizing archaea in the deep ocean.</title>
        <authorList>
            <person name="Wang Y."/>
            <person name="Huang J.M."/>
            <person name="Cui G.J."/>
            <person name="Nunoura T."/>
            <person name="Takaki Y."/>
            <person name="Li W.L."/>
            <person name="Li J."/>
            <person name="Gao Z.M."/>
            <person name="Takai K."/>
            <person name="Zhang A.Q."/>
            <person name="Stepanauskas R."/>
        </authorList>
    </citation>
    <scope>NUCLEOTIDE SEQUENCE [LARGE SCALE GENOMIC DNA]</scope>
    <source>
        <strain evidence="8 9">L15b</strain>
    </source>
</reference>
<gene>
    <name evidence="8" type="ORF">HX837_07975</name>
</gene>
<dbReference type="InterPro" id="IPR002724">
    <property type="entry name" value="Pyruvoyl-dep_arg_deCO2ase"/>
</dbReference>
<evidence type="ECO:0000256" key="6">
    <source>
        <dbReference type="ARBA" id="ARBA00023317"/>
    </source>
</evidence>
<evidence type="ECO:0000256" key="2">
    <source>
        <dbReference type="ARBA" id="ARBA00007412"/>
    </source>
</evidence>
<evidence type="ECO:0000256" key="7">
    <source>
        <dbReference type="ARBA" id="ARBA00049309"/>
    </source>
</evidence>
<dbReference type="GO" id="GO:0008792">
    <property type="term" value="F:arginine decarboxylase activity"/>
    <property type="evidence" value="ECO:0007669"/>
    <property type="project" value="UniProtKB-EC"/>
</dbReference>
<dbReference type="Proteomes" id="UP000523105">
    <property type="component" value="Unassembled WGS sequence"/>
</dbReference>
<sequence>MLDLVAKKLFLTKGIGVADDKLTSFEFALRQAGI</sequence>